<dbReference type="EMBL" id="ACIJ02000018">
    <property type="protein sequence ID" value="EEX71809.1"/>
    <property type="molecule type" value="Genomic_DNA"/>
</dbReference>
<dbReference type="HOGENOM" id="CLU_2094642_0_0_10"/>
<accession>C9LGK1</accession>
<organism evidence="1 2">
    <name type="scientific">Alloprevotella tannerae ATCC 51259</name>
    <dbReference type="NCBI Taxonomy" id="626522"/>
    <lineage>
        <taxon>Bacteria</taxon>
        <taxon>Pseudomonadati</taxon>
        <taxon>Bacteroidota</taxon>
        <taxon>Bacteroidia</taxon>
        <taxon>Bacteroidales</taxon>
        <taxon>Prevotellaceae</taxon>
        <taxon>Alloprevotella</taxon>
    </lineage>
</organism>
<keyword evidence="2" id="KW-1185">Reference proteome</keyword>
<gene>
    <name evidence="1" type="ORF">GCWU000325_01345</name>
</gene>
<evidence type="ECO:0000313" key="2">
    <source>
        <dbReference type="Proteomes" id="UP000003460"/>
    </source>
</evidence>
<dbReference type="Proteomes" id="UP000003460">
    <property type="component" value="Unassembled WGS sequence"/>
</dbReference>
<dbReference type="AlphaFoldDB" id="C9LGK1"/>
<evidence type="ECO:0000313" key="1">
    <source>
        <dbReference type="EMBL" id="EEX71809.1"/>
    </source>
</evidence>
<sequence>MAGRLFERAASNLPVRCLVLCFQTDMFRLFCFIFHVDYCLLPPNDSLLPPNDNLLSPNDGLLPANDAQTHLSPASMRWGGRENSLFRFKTLQAVHHKDIQKCSNPTIGLLLSKFMC</sequence>
<dbReference type="STRING" id="626522.GCWU000325_01345"/>
<name>C9LGK1_9BACT</name>
<reference evidence="1" key="1">
    <citation type="submission" date="2009-09" db="EMBL/GenBank/DDBJ databases">
        <authorList>
            <person name="Weinstock G."/>
            <person name="Sodergren E."/>
            <person name="Clifton S."/>
            <person name="Fulton L."/>
            <person name="Fulton B."/>
            <person name="Courtney L."/>
            <person name="Fronick C."/>
            <person name="Harrison M."/>
            <person name="Strong C."/>
            <person name="Farmer C."/>
            <person name="Delahaunty K."/>
            <person name="Markovic C."/>
            <person name="Hall O."/>
            <person name="Minx P."/>
            <person name="Tomlinson C."/>
            <person name="Mitreva M."/>
            <person name="Nelson J."/>
            <person name="Hou S."/>
            <person name="Wollam A."/>
            <person name="Pepin K.H."/>
            <person name="Johnson M."/>
            <person name="Bhonagiri V."/>
            <person name="Nash W.E."/>
            <person name="Warren W."/>
            <person name="Chinwalla A."/>
            <person name="Mardis E.R."/>
            <person name="Wilson R.K."/>
        </authorList>
    </citation>
    <scope>NUCLEOTIDE SEQUENCE [LARGE SCALE GENOMIC DNA]</scope>
    <source>
        <strain evidence="1">ATCC 51259</strain>
    </source>
</reference>
<protein>
    <submittedName>
        <fullName evidence="1">Uncharacterized protein</fullName>
    </submittedName>
</protein>
<comment type="caution">
    <text evidence="1">The sequence shown here is derived from an EMBL/GenBank/DDBJ whole genome shotgun (WGS) entry which is preliminary data.</text>
</comment>
<proteinExistence type="predicted"/>